<organism evidence="1 2">
    <name type="scientific">Zopfia rhizophila CBS 207.26</name>
    <dbReference type="NCBI Taxonomy" id="1314779"/>
    <lineage>
        <taxon>Eukaryota</taxon>
        <taxon>Fungi</taxon>
        <taxon>Dikarya</taxon>
        <taxon>Ascomycota</taxon>
        <taxon>Pezizomycotina</taxon>
        <taxon>Dothideomycetes</taxon>
        <taxon>Dothideomycetes incertae sedis</taxon>
        <taxon>Zopfiaceae</taxon>
        <taxon>Zopfia</taxon>
    </lineage>
</organism>
<proteinExistence type="predicted"/>
<protein>
    <submittedName>
        <fullName evidence="1">Uncharacterized protein</fullName>
    </submittedName>
</protein>
<dbReference type="EMBL" id="ML994638">
    <property type="protein sequence ID" value="KAF2184490.1"/>
    <property type="molecule type" value="Genomic_DNA"/>
</dbReference>
<keyword evidence="2" id="KW-1185">Reference proteome</keyword>
<dbReference type="Proteomes" id="UP000800200">
    <property type="component" value="Unassembled WGS sequence"/>
</dbReference>
<dbReference type="OrthoDB" id="4500473at2759"/>
<dbReference type="AlphaFoldDB" id="A0A6A6E2X7"/>
<evidence type="ECO:0000313" key="2">
    <source>
        <dbReference type="Proteomes" id="UP000800200"/>
    </source>
</evidence>
<gene>
    <name evidence="1" type="ORF">K469DRAFT_751064</name>
</gene>
<accession>A0A6A6E2X7</accession>
<reference evidence="1" key="1">
    <citation type="journal article" date="2020" name="Stud. Mycol.">
        <title>101 Dothideomycetes genomes: a test case for predicting lifestyles and emergence of pathogens.</title>
        <authorList>
            <person name="Haridas S."/>
            <person name="Albert R."/>
            <person name="Binder M."/>
            <person name="Bloem J."/>
            <person name="Labutti K."/>
            <person name="Salamov A."/>
            <person name="Andreopoulos B."/>
            <person name="Baker S."/>
            <person name="Barry K."/>
            <person name="Bills G."/>
            <person name="Bluhm B."/>
            <person name="Cannon C."/>
            <person name="Castanera R."/>
            <person name="Culley D."/>
            <person name="Daum C."/>
            <person name="Ezra D."/>
            <person name="Gonzalez J."/>
            <person name="Henrissat B."/>
            <person name="Kuo A."/>
            <person name="Liang C."/>
            <person name="Lipzen A."/>
            <person name="Lutzoni F."/>
            <person name="Magnuson J."/>
            <person name="Mondo S."/>
            <person name="Nolan M."/>
            <person name="Ohm R."/>
            <person name="Pangilinan J."/>
            <person name="Park H.-J."/>
            <person name="Ramirez L."/>
            <person name="Alfaro M."/>
            <person name="Sun H."/>
            <person name="Tritt A."/>
            <person name="Yoshinaga Y."/>
            <person name="Zwiers L.-H."/>
            <person name="Turgeon B."/>
            <person name="Goodwin S."/>
            <person name="Spatafora J."/>
            <person name="Crous P."/>
            <person name="Grigoriev I."/>
        </authorList>
    </citation>
    <scope>NUCLEOTIDE SEQUENCE</scope>
    <source>
        <strain evidence="1">CBS 207.26</strain>
    </source>
</reference>
<evidence type="ECO:0000313" key="1">
    <source>
        <dbReference type="EMBL" id="KAF2184490.1"/>
    </source>
</evidence>
<name>A0A6A6E2X7_9PEZI</name>
<sequence>MILGAGVDVSRNWESEREEEFAFENLEIVFFDPVGVGMDGTALAAPVEVGPELEVQKEKGEGVGWSTSDDFVFAYRVSRLKVKGKTGEVREEEHTKEGLYGLPEDEEKESGEIFNIEKLEGDEAVAGEFGDEGLANVEDEDEDECVCVLPQ</sequence>